<dbReference type="GO" id="GO:0003997">
    <property type="term" value="F:acyl-CoA oxidase activity"/>
    <property type="evidence" value="ECO:0007669"/>
    <property type="project" value="UniProtKB-EC"/>
</dbReference>
<evidence type="ECO:0000313" key="19">
    <source>
        <dbReference type="Proteomes" id="UP000243876"/>
    </source>
</evidence>
<dbReference type="InterPro" id="IPR009100">
    <property type="entry name" value="AcylCoA_DH/oxidase_NM_dom_sf"/>
</dbReference>
<evidence type="ECO:0000256" key="5">
    <source>
        <dbReference type="ARBA" id="ARBA00006288"/>
    </source>
</evidence>
<evidence type="ECO:0000256" key="4">
    <source>
        <dbReference type="ARBA" id="ARBA00004846"/>
    </source>
</evidence>
<evidence type="ECO:0000256" key="14">
    <source>
        <dbReference type="PIRSR" id="PIRSR000168-2"/>
    </source>
</evidence>
<keyword evidence="19" id="KW-1185">Reference proteome</keyword>
<evidence type="ECO:0000313" key="18">
    <source>
        <dbReference type="EMBL" id="CEQ41721.1"/>
    </source>
</evidence>
<proteinExistence type="inferred from homology"/>
<evidence type="ECO:0000259" key="15">
    <source>
        <dbReference type="Pfam" id="PF01756"/>
    </source>
</evidence>
<dbReference type="Gene3D" id="1.20.140.10">
    <property type="entry name" value="Butyryl-CoA Dehydrogenase, subunit A, domain 3"/>
    <property type="match status" value="2"/>
</dbReference>
<name>A0A0D6EPD8_SPOSA</name>
<comment type="subcellular location">
    <subcellularLocation>
        <location evidence="3">Peroxisome</location>
    </subcellularLocation>
</comment>
<accession>A0A0D6EPD8</accession>
<comment type="similarity">
    <text evidence="5">Belongs to the acyl-CoA oxidase family.</text>
</comment>
<dbReference type="GO" id="GO:0033540">
    <property type="term" value="P:fatty acid beta-oxidation using acyl-CoA oxidase"/>
    <property type="evidence" value="ECO:0007669"/>
    <property type="project" value="TreeGrafter"/>
</dbReference>
<keyword evidence="7" id="KW-0285">Flavoprotein</keyword>
<dbReference type="EMBL" id="CENE01000017">
    <property type="protein sequence ID" value="CEQ41721.1"/>
    <property type="molecule type" value="Genomic_DNA"/>
</dbReference>
<dbReference type="InterPro" id="IPR046373">
    <property type="entry name" value="Acyl-CoA_Oxase/DH_mid-dom_sf"/>
</dbReference>
<evidence type="ECO:0000256" key="10">
    <source>
        <dbReference type="ARBA" id="ARBA00023002"/>
    </source>
</evidence>
<dbReference type="InterPro" id="IPR029320">
    <property type="entry name" value="Acyl-CoA_ox_N"/>
</dbReference>
<evidence type="ECO:0000256" key="13">
    <source>
        <dbReference type="PIRSR" id="PIRSR000168-1"/>
    </source>
</evidence>
<feature type="binding site" evidence="14">
    <location>
        <position position="180"/>
    </location>
    <ligand>
        <name>FAD</name>
        <dbReference type="ChEBI" id="CHEBI:57692"/>
    </ligand>
</feature>
<feature type="domain" description="Acyl-coenzyme A oxidase N-terminal" evidence="16">
    <location>
        <begin position="22"/>
        <end position="134"/>
    </location>
</feature>
<comment type="cofactor">
    <cofactor evidence="2">
        <name>FAD</name>
        <dbReference type="ChEBI" id="CHEBI:57692"/>
    </cofactor>
</comment>
<dbReference type="Pfam" id="PF01756">
    <property type="entry name" value="ACOX"/>
    <property type="match status" value="1"/>
</dbReference>
<dbReference type="InterPro" id="IPR036250">
    <property type="entry name" value="AcylCo_DH-like_C"/>
</dbReference>
<dbReference type="GO" id="GO:0071949">
    <property type="term" value="F:FAD binding"/>
    <property type="evidence" value="ECO:0007669"/>
    <property type="project" value="InterPro"/>
</dbReference>
<feature type="non-terminal residue" evidence="18">
    <location>
        <position position="1"/>
    </location>
</feature>
<protein>
    <recommendedName>
        <fullName evidence="6">acyl-CoA oxidase</fullName>
        <ecNumber evidence="6">1.3.3.6</ecNumber>
    </recommendedName>
</protein>
<feature type="active site" description="Proton acceptor" evidence="13">
    <location>
        <position position="476"/>
    </location>
</feature>
<evidence type="ECO:0000259" key="16">
    <source>
        <dbReference type="Pfam" id="PF14749"/>
    </source>
</evidence>
<keyword evidence="8 14" id="KW-0274">FAD</keyword>
<evidence type="ECO:0000259" key="17">
    <source>
        <dbReference type="Pfam" id="PF22924"/>
    </source>
</evidence>
<feature type="binding site" evidence="14">
    <location>
        <position position="141"/>
    </location>
    <ligand>
        <name>FAD</name>
        <dbReference type="ChEBI" id="CHEBI:57692"/>
    </ligand>
</feature>
<dbReference type="SUPFAM" id="SSF56645">
    <property type="entry name" value="Acyl-CoA dehydrogenase NM domain-like"/>
    <property type="match status" value="1"/>
</dbReference>
<organism evidence="18 19">
    <name type="scientific">Sporidiobolus salmonicolor</name>
    <name type="common">Yeast-like fungus</name>
    <name type="synonym">Sporobolomyces salmonicolor</name>
    <dbReference type="NCBI Taxonomy" id="5005"/>
    <lineage>
        <taxon>Eukaryota</taxon>
        <taxon>Fungi</taxon>
        <taxon>Dikarya</taxon>
        <taxon>Basidiomycota</taxon>
        <taxon>Pucciniomycotina</taxon>
        <taxon>Microbotryomycetes</taxon>
        <taxon>Sporidiobolales</taxon>
        <taxon>Sporidiobolaceae</taxon>
        <taxon>Sporobolomyces</taxon>
    </lineage>
</organism>
<dbReference type="Gene3D" id="2.40.110.10">
    <property type="entry name" value="Butyryl-CoA Dehydrogenase, subunit A, domain 2"/>
    <property type="match status" value="1"/>
</dbReference>
<evidence type="ECO:0000256" key="12">
    <source>
        <dbReference type="ARBA" id="ARBA00023140"/>
    </source>
</evidence>
<dbReference type="EC" id="1.3.3.6" evidence="6"/>
<dbReference type="GO" id="GO:0055088">
    <property type="term" value="P:lipid homeostasis"/>
    <property type="evidence" value="ECO:0007669"/>
    <property type="project" value="TreeGrafter"/>
</dbReference>
<dbReference type="AlphaFoldDB" id="A0A0D6EPD8"/>
<evidence type="ECO:0000256" key="7">
    <source>
        <dbReference type="ARBA" id="ARBA00022630"/>
    </source>
</evidence>
<comment type="pathway">
    <text evidence="4">Lipid metabolism; peroxisomal fatty acid beta-oxidation.</text>
</comment>
<dbReference type="Pfam" id="PF22924">
    <property type="entry name" value="ACOX_C_alpha1"/>
    <property type="match status" value="1"/>
</dbReference>
<dbReference type="PANTHER" id="PTHR10909:SF250">
    <property type="entry name" value="PEROXISOMAL ACYL-COENZYME A OXIDASE 1"/>
    <property type="match status" value="1"/>
</dbReference>
<dbReference type="InterPro" id="IPR012258">
    <property type="entry name" value="Acyl-CoA_oxidase"/>
</dbReference>
<dbReference type="InterPro" id="IPR037069">
    <property type="entry name" value="AcylCoA_DH/ox_N_sf"/>
</dbReference>
<sequence length="761" mass="84375">MSIPQTTSDIQTARKAASFDPNVVNKVLNAGSRDAEVRQRIARIVAEEEGFDKRGRDYMSRPQQLERGLAVARRLFETVDKHDLDYMEYIEALFAVDEYSGLNLHEIAFTPVIQAQGSDEQQADWLPKCYNHEILGAYLQTELGHGSNVQQLETTSSYDPATHEFILHSPTVSATKWWIGALGIMATHGVVQARLQLDGKDMGPHLFLVQRESMSCFFSNRWAGLIARCQQSARRRTIASCPASLLARSVRKYTAQWVPSTTAVRRHSFKLLKLPPEAIIYARPLAGARFDKVRIPRSQMLARFAQVTAEGKYVRPPHDKLSYGGMIFIRAQMIGSLSWRLAKAATISLRYLHMRRQFADPELKAGEPGYGIERPVITYPGVYRRVIPVLARTIVFITAGKDMANLYHSMSSQLSSGSTTLLAETHAVSSGLKTYVSTSVVEGIETVRRAMGGHGFLAASGVGRIYASELPSATYEGDNYILHLQVARAALKSFHSFVTSPSTNSLSPFSAYLSTLRPPPCLPLAPPTSFLSPSFLIHLLSLRAALSISRLAGLGKKPSELSWESVETSKAVVEAFLARRMGEAMEDGGLLVDGAGEREREVMRKVVLFFLLHTVEEALPALLEFSILAPPAPRALLGASVSSSRAIPNWIDLLRLELDQLAQQLLPELVGLTDSFGFSDWELDTVVRLSFPLTLRLPERSCLILGRGGQAGNVDGGVYERMLDKAQADEQLNLGTVEHQQRLYKEYIRPILERGRRLSKL</sequence>
<dbReference type="SUPFAM" id="SSF47203">
    <property type="entry name" value="Acyl-CoA dehydrogenase C-terminal domain-like"/>
    <property type="match status" value="2"/>
</dbReference>
<dbReference type="InterPro" id="IPR002655">
    <property type="entry name" value="Acyl-CoA_oxidase_C"/>
</dbReference>
<dbReference type="GO" id="GO:0005777">
    <property type="term" value="C:peroxisome"/>
    <property type="evidence" value="ECO:0007669"/>
    <property type="project" value="UniProtKB-SubCell"/>
</dbReference>
<evidence type="ECO:0000256" key="1">
    <source>
        <dbReference type="ARBA" id="ARBA00001201"/>
    </source>
</evidence>
<dbReference type="Pfam" id="PF14749">
    <property type="entry name" value="Acyl-CoA_ox_N"/>
    <property type="match status" value="1"/>
</dbReference>
<dbReference type="GO" id="GO:0005504">
    <property type="term" value="F:fatty acid binding"/>
    <property type="evidence" value="ECO:0007669"/>
    <property type="project" value="TreeGrafter"/>
</dbReference>
<comment type="catalytic activity">
    <reaction evidence="1">
        <text>a 2,3-saturated acyl-CoA + O2 = a (2E)-enoyl-CoA + H2O2</text>
        <dbReference type="Rhea" id="RHEA:38959"/>
        <dbReference type="ChEBI" id="CHEBI:15379"/>
        <dbReference type="ChEBI" id="CHEBI:16240"/>
        <dbReference type="ChEBI" id="CHEBI:58856"/>
        <dbReference type="ChEBI" id="CHEBI:65111"/>
        <dbReference type="EC" id="1.3.3.6"/>
    </reaction>
</comment>
<dbReference type="Proteomes" id="UP000243876">
    <property type="component" value="Unassembled WGS sequence"/>
</dbReference>
<evidence type="ECO:0000256" key="9">
    <source>
        <dbReference type="ARBA" id="ARBA00022832"/>
    </source>
</evidence>
<keyword evidence="9" id="KW-0276">Fatty acid metabolism</keyword>
<feature type="domain" description="Acyl-CoA oxidase C-alpha1" evidence="17">
    <location>
        <begin position="323"/>
        <end position="490"/>
    </location>
</feature>
<keyword evidence="12" id="KW-0576">Peroxisome</keyword>
<gene>
    <name evidence="18" type="primary">SPOSA6832_03472</name>
</gene>
<evidence type="ECO:0000256" key="2">
    <source>
        <dbReference type="ARBA" id="ARBA00001974"/>
    </source>
</evidence>
<dbReference type="Gene3D" id="1.10.540.10">
    <property type="entry name" value="Acyl-CoA dehydrogenase/oxidase, N-terminal domain"/>
    <property type="match status" value="1"/>
</dbReference>
<keyword evidence="11" id="KW-0443">Lipid metabolism</keyword>
<evidence type="ECO:0000256" key="3">
    <source>
        <dbReference type="ARBA" id="ARBA00004275"/>
    </source>
</evidence>
<evidence type="ECO:0000256" key="11">
    <source>
        <dbReference type="ARBA" id="ARBA00023098"/>
    </source>
</evidence>
<evidence type="ECO:0000256" key="8">
    <source>
        <dbReference type="ARBA" id="ARBA00022827"/>
    </source>
</evidence>
<evidence type="ECO:0000256" key="6">
    <source>
        <dbReference type="ARBA" id="ARBA00012870"/>
    </source>
</evidence>
<dbReference type="OrthoDB" id="538336at2759"/>
<feature type="domain" description="Acyl-CoA oxidase C-terminal" evidence="15">
    <location>
        <begin position="559"/>
        <end position="684"/>
    </location>
</feature>
<dbReference type="InterPro" id="IPR055060">
    <property type="entry name" value="ACOX_C_alpha1"/>
</dbReference>
<dbReference type="FunFam" id="1.20.140.10:FF:000015">
    <property type="entry name" value="Acyl-coenzyme A oxidase"/>
    <property type="match status" value="1"/>
</dbReference>
<reference evidence="19" key="1">
    <citation type="submission" date="2015-02" db="EMBL/GenBank/DDBJ databases">
        <authorList>
            <person name="Gon?alves P."/>
        </authorList>
    </citation>
    <scope>NUCLEOTIDE SEQUENCE [LARGE SCALE GENOMIC DNA]</scope>
</reference>
<keyword evidence="10" id="KW-0560">Oxidoreductase</keyword>
<dbReference type="PANTHER" id="PTHR10909">
    <property type="entry name" value="ELECTRON TRANSPORT OXIDOREDUCTASE"/>
    <property type="match status" value="1"/>
</dbReference>
<dbReference type="PIRSF" id="PIRSF000168">
    <property type="entry name" value="Acyl-CoA_oxidase"/>
    <property type="match status" value="1"/>
</dbReference>